<dbReference type="AlphaFoldDB" id="A0A3N0Y396"/>
<gene>
    <name evidence="1" type="ORF">DPX16_5943</name>
</gene>
<protein>
    <submittedName>
        <fullName evidence="1">Uncharacterized protein</fullName>
    </submittedName>
</protein>
<evidence type="ECO:0000313" key="1">
    <source>
        <dbReference type="EMBL" id="ROL33048.1"/>
    </source>
</evidence>
<name>A0A3N0Y396_ANAGA</name>
<reference evidence="1 2" key="1">
    <citation type="submission" date="2018-10" db="EMBL/GenBank/DDBJ databases">
        <title>Genome assembly for a Yunnan-Guizhou Plateau 3E fish, Anabarilius grahami (Regan), and its evolutionary and genetic applications.</title>
        <authorList>
            <person name="Jiang W."/>
        </authorList>
    </citation>
    <scope>NUCLEOTIDE SEQUENCE [LARGE SCALE GENOMIC DNA]</scope>
    <source>
        <strain evidence="1">AG-KIZ</strain>
        <tissue evidence="1">Muscle</tissue>
    </source>
</reference>
<dbReference type="EMBL" id="RJVU01053528">
    <property type="protein sequence ID" value="ROL33048.1"/>
    <property type="molecule type" value="Genomic_DNA"/>
</dbReference>
<proteinExistence type="predicted"/>
<sequence>MLTDARGERRLARVFRSNRRATAAQIAQEVNAGSDRKVSEYTVHQFVTYGAA</sequence>
<dbReference type="Proteomes" id="UP000281406">
    <property type="component" value="Unassembled WGS sequence"/>
</dbReference>
<organism evidence="1 2">
    <name type="scientific">Anabarilius grahami</name>
    <name type="common">Kanglang fish</name>
    <name type="synonym">Barilius grahami</name>
    <dbReference type="NCBI Taxonomy" id="495550"/>
    <lineage>
        <taxon>Eukaryota</taxon>
        <taxon>Metazoa</taxon>
        <taxon>Chordata</taxon>
        <taxon>Craniata</taxon>
        <taxon>Vertebrata</taxon>
        <taxon>Euteleostomi</taxon>
        <taxon>Actinopterygii</taxon>
        <taxon>Neopterygii</taxon>
        <taxon>Teleostei</taxon>
        <taxon>Ostariophysi</taxon>
        <taxon>Cypriniformes</taxon>
        <taxon>Xenocyprididae</taxon>
        <taxon>Xenocypridinae</taxon>
        <taxon>Xenocypridinae incertae sedis</taxon>
        <taxon>Anabarilius</taxon>
    </lineage>
</organism>
<keyword evidence="2" id="KW-1185">Reference proteome</keyword>
<comment type="caution">
    <text evidence="1">The sequence shown here is derived from an EMBL/GenBank/DDBJ whole genome shotgun (WGS) entry which is preliminary data.</text>
</comment>
<evidence type="ECO:0000313" key="2">
    <source>
        <dbReference type="Proteomes" id="UP000281406"/>
    </source>
</evidence>
<accession>A0A3N0Y396</accession>
<dbReference type="OrthoDB" id="10045182at2759"/>